<reference evidence="2" key="2">
    <citation type="submission" date="2021-05" db="EMBL/GenBank/DDBJ databases">
        <title>Pangenome of Leuconostoc gelidum warrants species status for Leuconostoc gelidum subsp. gasicomitatum.</title>
        <authorList>
            <person name="Johansson P."/>
            <person name="Sade E."/>
            <person name="Hultman J."/>
            <person name="Auvinen P."/>
            <person name="Bjorkroth J."/>
        </authorList>
    </citation>
    <scope>NUCLEOTIDE SEQUENCE</scope>
    <source>
        <strain evidence="2">A.21.4</strain>
    </source>
</reference>
<evidence type="ECO:0000313" key="3">
    <source>
        <dbReference type="Proteomes" id="UP000199271"/>
    </source>
</evidence>
<dbReference type="AlphaFoldDB" id="A0A9Q3SYU8"/>
<dbReference type="EMBL" id="FBSY01000017">
    <property type="protein sequence ID" value="CUW17603.1"/>
    <property type="molecule type" value="Genomic_DNA"/>
</dbReference>
<dbReference type="SUPFAM" id="SSF55144">
    <property type="entry name" value="LigT-like"/>
    <property type="match status" value="1"/>
</dbReference>
<dbReference type="PANTHER" id="PTHR40037">
    <property type="entry name" value="PHOSPHOESTERASE YJCG-RELATED"/>
    <property type="match status" value="1"/>
</dbReference>
<evidence type="ECO:0000313" key="4">
    <source>
        <dbReference type="Proteomes" id="UP000752647"/>
    </source>
</evidence>
<keyword evidence="2" id="KW-0436">Ligase</keyword>
<dbReference type="EMBL" id="JAHBFI010000014">
    <property type="protein sequence ID" value="MBZ5962601.1"/>
    <property type="molecule type" value="Genomic_DNA"/>
</dbReference>
<organism evidence="2 4">
    <name type="scientific">Leuconostoc gasicomitatum</name>
    <dbReference type="NCBI Taxonomy" id="115778"/>
    <lineage>
        <taxon>Bacteria</taxon>
        <taxon>Bacillati</taxon>
        <taxon>Bacillota</taxon>
        <taxon>Bacilli</taxon>
        <taxon>Lactobacillales</taxon>
        <taxon>Lactobacillaceae</taxon>
        <taxon>Leuconostoc</taxon>
        <taxon>Leuconostoc gelidum group</taxon>
    </lineage>
</organism>
<dbReference type="Pfam" id="PF13563">
    <property type="entry name" value="2_5_RNA_ligase2"/>
    <property type="match status" value="1"/>
</dbReference>
<keyword evidence="3" id="KW-1185">Reference proteome</keyword>
<dbReference type="InterPro" id="IPR009097">
    <property type="entry name" value="Cyclic_Pdiesterase"/>
</dbReference>
<reference evidence="1 3" key="1">
    <citation type="submission" date="2015-12" db="EMBL/GenBank/DDBJ databases">
        <authorList>
            <person name="Andreevskaya M."/>
        </authorList>
    </citation>
    <scope>NUCLEOTIDE SEQUENCE [LARGE SCALE GENOMIC DNA]</scope>
    <source>
        <strain evidence="1 3">C122c</strain>
    </source>
</reference>
<evidence type="ECO:0000313" key="2">
    <source>
        <dbReference type="EMBL" id="MBZ5962601.1"/>
    </source>
</evidence>
<sequence length="175" mass="20233">MLRSVLIFPQLNDMFTINRIRQRYDDLYEHIAPHISLVFPFDNELTDETIIQVVTDIIKKQQQFKLRLTDVSGDPKQGYVWLVVDQGSKILTELHDALYAEPILNPYYRKDLPYQPHVTVAQGLSQLQAEQLLIELQNETYDLTATITEVAIEHILENSDSAVFTTICLGERDEN</sequence>
<dbReference type="InterPro" id="IPR050580">
    <property type="entry name" value="2H_phosphoesterase_YjcG-like"/>
</dbReference>
<dbReference type="Proteomes" id="UP000752647">
    <property type="component" value="Unassembled WGS sequence"/>
</dbReference>
<dbReference type="PANTHER" id="PTHR40037:SF1">
    <property type="entry name" value="PHOSPHOESTERASE SAOUHSC_00951-RELATED"/>
    <property type="match status" value="1"/>
</dbReference>
<dbReference type="GO" id="GO:0016874">
    <property type="term" value="F:ligase activity"/>
    <property type="evidence" value="ECO:0007669"/>
    <property type="project" value="UniProtKB-KW"/>
</dbReference>
<dbReference type="Proteomes" id="UP000199271">
    <property type="component" value="Unassembled WGS sequence"/>
</dbReference>
<evidence type="ECO:0000313" key="1">
    <source>
        <dbReference type="EMBL" id="CUW17603.1"/>
    </source>
</evidence>
<proteinExistence type="predicted"/>
<protein>
    <submittedName>
        <fullName evidence="1 2">2'-5' RNA ligase</fullName>
    </submittedName>
</protein>
<dbReference type="Gene3D" id="3.90.1140.10">
    <property type="entry name" value="Cyclic phosphodiesterase"/>
    <property type="match status" value="1"/>
</dbReference>
<comment type="caution">
    <text evidence="2">The sequence shown here is derived from an EMBL/GenBank/DDBJ whole genome shotgun (WGS) entry which is preliminary data.</text>
</comment>
<name>A0A9Q3SYU8_9LACO</name>
<gene>
    <name evidence="1" type="ORF">C122C_1650</name>
    <name evidence="2" type="ORF">KIJ12_05505</name>
</gene>
<accession>A0A9Q3SYU8</accession>
<dbReference type="RefSeq" id="WP_089997754.1">
    <property type="nucleotide sequence ID" value="NZ_CBCPIF010000001.1"/>
</dbReference>